<dbReference type="PIRSF" id="PIRSF000724">
    <property type="entry name" value="Pgk"/>
    <property type="match status" value="1"/>
</dbReference>
<evidence type="ECO:0000313" key="14">
    <source>
        <dbReference type="EMBL" id="KQB35575.1"/>
    </source>
</evidence>
<dbReference type="HAMAP" id="MF_00145">
    <property type="entry name" value="Phosphoglyc_kinase"/>
    <property type="match status" value="1"/>
</dbReference>
<feature type="binding site" evidence="9 10">
    <location>
        <begin position="62"/>
        <end position="65"/>
    </location>
    <ligand>
        <name>substrate</name>
    </ligand>
</feature>
<gene>
    <name evidence="9" type="primary">pgk</name>
    <name evidence="14" type="ORF">AOG54_00410</name>
    <name evidence="13" type="ORF">SE19_07525</name>
</gene>
<organism evidence="13 16">
    <name type="scientific">Acidiplasma aeolicum</name>
    <dbReference type="NCBI Taxonomy" id="507754"/>
    <lineage>
        <taxon>Archaea</taxon>
        <taxon>Methanobacteriati</taxon>
        <taxon>Thermoplasmatota</taxon>
        <taxon>Thermoplasmata</taxon>
        <taxon>Thermoplasmatales</taxon>
        <taxon>Ferroplasmaceae</taxon>
        <taxon>Acidiplasma</taxon>
    </lineage>
</organism>
<evidence type="ECO:0000256" key="3">
    <source>
        <dbReference type="ARBA" id="ARBA00013061"/>
    </source>
</evidence>
<evidence type="ECO:0000313" key="13">
    <source>
        <dbReference type="EMBL" id="KPV45998.1"/>
    </source>
</evidence>
<feature type="binding site" evidence="9 10">
    <location>
        <begin position="24"/>
        <end position="26"/>
    </location>
    <ligand>
        <name>substrate</name>
    </ligand>
</feature>
<dbReference type="PRINTS" id="PR00477">
    <property type="entry name" value="PHGLYCKINASE"/>
</dbReference>
<dbReference type="InterPro" id="IPR015824">
    <property type="entry name" value="Phosphoglycerate_kinase_N"/>
</dbReference>
<reference evidence="13 16" key="1">
    <citation type="submission" date="2015-09" db="EMBL/GenBank/DDBJ databases">
        <title>Draft genome sequence of Acidiplasma aeolicum DSM 18409.</title>
        <authorList>
            <person name="Hemp J."/>
        </authorList>
    </citation>
    <scope>NUCLEOTIDE SEQUENCE [LARGE SCALE GENOMIC DNA]</scope>
    <source>
        <strain evidence="13 16">V</strain>
    </source>
</reference>
<evidence type="ECO:0000256" key="5">
    <source>
        <dbReference type="ARBA" id="ARBA00022679"/>
    </source>
</evidence>
<dbReference type="UniPathway" id="UPA00109">
    <property type="reaction ID" value="UER00185"/>
</dbReference>
<evidence type="ECO:0000256" key="1">
    <source>
        <dbReference type="ARBA" id="ARBA00000642"/>
    </source>
</evidence>
<evidence type="ECO:0000256" key="8">
    <source>
        <dbReference type="ARBA" id="ARBA00022840"/>
    </source>
</evidence>
<dbReference type="RefSeq" id="WP_048101161.1">
    <property type="nucleotide sequence ID" value="NZ_JBBYJF010000007.1"/>
</dbReference>
<evidence type="ECO:0000256" key="7">
    <source>
        <dbReference type="ARBA" id="ARBA00022777"/>
    </source>
</evidence>
<comment type="subunit">
    <text evidence="9">Monomer.</text>
</comment>
<proteinExistence type="inferred from homology"/>
<dbReference type="EC" id="2.7.2.3" evidence="3 9"/>
<feature type="binding site" evidence="9">
    <location>
        <begin position="362"/>
        <end position="365"/>
    </location>
    <ligand>
        <name>ATP</name>
        <dbReference type="ChEBI" id="CHEBI:30616"/>
    </ligand>
</feature>
<dbReference type="PANTHER" id="PTHR11406:SF23">
    <property type="entry name" value="PHOSPHOGLYCERATE KINASE 1, CHLOROPLASTIC-RELATED"/>
    <property type="match status" value="1"/>
</dbReference>
<dbReference type="Proteomes" id="UP000050515">
    <property type="component" value="Unassembled WGS sequence"/>
</dbReference>
<name>A0A0P9CSZ2_9ARCH</name>
<comment type="caution">
    <text evidence="9">Lacks conserved residue(s) required for the propagation of feature annotation.</text>
</comment>
<evidence type="ECO:0000313" key="16">
    <source>
        <dbReference type="Proteomes" id="UP000050515"/>
    </source>
</evidence>
<feature type="binding site" evidence="9">
    <location>
        <position position="161"/>
    </location>
    <ligand>
        <name>substrate</name>
    </ligand>
</feature>
<dbReference type="Pfam" id="PF00162">
    <property type="entry name" value="PGK"/>
    <property type="match status" value="1"/>
</dbReference>
<comment type="similarity">
    <text evidence="2 9 12">Belongs to the phosphoglycerate kinase family.</text>
</comment>
<feature type="binding site" evidence="10">
    <location>
        <position position="119"/>
    </location>
    <ligand>
        <name>(2R)-3-phosphoglycerate</name>
        <dbReference type="ChEBI" id="CHEBI:58272"/>
    </ligand>
</feature>
<reference evidence="14 15" key="2">
    <citation type="submission" date="2015-09" db="EMBL/GenBank/DDBJ databases">
        <title>Heavy metals and arsenic resistance mechanisms in polyextremophilic archaea of the family Ferroplasmaceae.</title>
        <authorList>
            <person name="Bulaev A.G."/>
            <person name="Kanygina A.V."/>
        </authorList>
    </citation>
    <scope>NUCLEOTIDE SEQUENCE [LARGE SCALE GENOMIC DNA]</scope>
    <source>
        <strain evidence="14 15">VT</strain>
    </source>
</reference>
<dbReference type="EMBL" id="LJCQ01000330">
    <property type="protein sequence ID" value="KPV45998.1"/>
    <property type="molecule type" value="Genomic_DNA"/>
</dbReference>
<dbReference type="GO" id="GO:0004618">
    <property type="term" value="F:phosphoglycerate kinase activity"/>
    <property type="evidence" value="ECO:0007669"/>
    <property type="project" value="UniProtKB-UniRule"/>
</dbReference>
<evidence type="ECO:0000256" key="4">
    <source>
        <dbReference type="ARBA" id="ARBA00016471"/>
    </source>
</evidence>
<comment type="caution">
    <text evidence="13">The sequence shown here is derived from an EMBL/GenBank/DDBJ whole genome shotgun (WGS) entry which is preliminary data.</text>
</comment>
<dbReference type="SUPFAM" id="SSF53748">
    <property type="entry name" value="Phosphoglycerate kinase"/>
    <property type="match status" value="1"/>
</dbReference>
<keyword evidence="6 9" id="KW-0547">Nucleotide-binding</keyword>
<keyword evidence="7 9" id="KW-0418">Kinase</keyword>
<dbReference type="PATRIC" id="fig|507754.4.peg.1392"/>
<dbReference type="InterPro" id="IPR001576">
    <property type="entry name" value="Phosphoglycerate_kinase"/>
</dbReference>
<feature type="binding site" evidence="9">
    <location>
        <position position="41"/>
    </location>
    <ligand>
        <name>substrate</name>
    </ligand>
</feature>
<dbReference type="InterPro" id="IPR036043">
    <property type="entry name" value="Phosphoglycerate_kinase_sf"/>
</dbReference>
<keyword evidence="9" id="KW-0324">Glycolysis</keyword>
<dbReference type="PANTHER" id="PTHR11406">
    <property type="entry name" value="PHOSPHOGLYCERATE KINASE"/>
    <property type="match status" value="1"/>
</dbReference>
<feature type="binding site" evidence="9 11">
    <location>
        <position position="336"/>
    </location>
    <ligand>
        <name>ATP</name>
        <dbReference type="ChEBI" id="CHEBI:30616"/>
    </ligand>
</feature>
<evidence type="ECO:0000256" key="10">
    <source>
        <dbReference type="PIRSR" id="PIRSR000724-1"/>
    </source>
</evidence>
<keyword evidence="8 9" id="KW-0067">ATP-binding</keyword>
<evidence type="ECO:0000256" key="2">
    <source>
        <dbReference type="ARBA" id="ARBA00008982"/>
    </source>
</evidence>
<keyword evidence="5 9" id="KW-0808">Transferase</keyword>
<accession>A0A0P9CSZ2</accession>
<feature type="binding site" evidence="10">
    <location>
        <position position="161"/>
    </location>
    <ligand>
        <name>(2R)-3-phosphoglycerate</name>
        <dbReference type="ChEBI" id="CHEBI:58272"/>
    </ligand>
</feature>
<feature type="binding site" evidence="9">
    <location>
        <position position="119"/>
    </location>
    <ligand>
        <name>substrate</name>
    </ligand>
</feature>
<dbReference type="GO" id="GO:0006096">
    <property type="term" value="P:glycolytic process"/>
    <property type="evidence" value="ECO:0007669"/>
    <property type="project" value="UniProtKB-UniRule"/>
</dbReference>
<dbReference type="GO" id="GO:0005829">
    <property type="term" value="C:cytosol"/>
    <property type="evidence" value="ECO:0007669"/>
    <property type="project" value="TreeGrafter"/>
</dbReference>
<evidence type="ECO:0000256" key="6">
    <source>
        <dbReference type="ARBA" id="ARBA00022741"/>
    </source>
</evidence>
<dbReference type="OrthoDB" id="6575at2157"/>
<dbReference type="Proteomes" id="UP000050320">
    <property type="component" value="Unassembled WGS sequence"/>
</dbReference>
<dbReference type="GO" id="GO:0006094">
    <property type="term" value="P:gluconeogenesis"/>
    <property type="evidence" value="ECO:0007669"/>
    <property type="project" value="TreeGrafter"/>
</dbReference>
<evidence type="ECO:0000256" key="11">
    <source>
        <dbReference type="PIRSR" id="PIRSR000724-2"/>
    </source>
</evidence>
<evidence type="ECO:0000256" key="9">
    <source>
        <dbReference type="HAMAP-Rule" id="MF_00145"/>
    </source>
</evidence>
<dbReference type="GO" id="GO:0043531">
    <property type="term" value="F:ADP binding"/>
    <property type="evidence" value="ECO:0007669"/>
    <property type="project" value="TreeGrafter"/>
</dbReference>
<dbReference type="GeneID" id="84220978"/>
<keyword evidence="15" id="KW-1185">Reference proteome</keyword>
<dbReference type="AlphaFoldDB" id="A0A0P9CSZ2"/>
<comment type="catalytic activity">
    <reaction evidence="1 9 12">
        <text>(2R)-3-phosphoglycerate + ATP = (2R)-3-phospho-glyceroyl phosphate + ADP</text>
        <dbReference type="Rhea" id="RHEA:14801"/>
        <dbReference type="ChEBI" id="CHEBI:30616"/>
        <dbReference type="ChEBI" id="CHEBI:57604"/>
        <dbReference type="ChEBI" id="CHEBI:58272"/>
        <dbReference type="ChEBI" id="CHEBI:456216"/>
        <dbReference type="EC" id="2.7.2.3"/>
    </reaction>
</comment>
<keyword evidence="9" id="KW-0963">Cytoplasm</keyword>
<dbReference type="Gene3D" id="3.40.50.1260">
    <property type="entry name" value="Phosphoglycerate kinase, N-terminal domain"/>
    <property type="match status" value="2"/>
</dbReference>
<comment type="pathway">
    <text evidence="9">Carbohydrate degradation; glycolysis; pyruvate from D-glyceraldehyde 3-phosphate: step 2/5.</text>
</comment>
<evidence type="ECO:0000256" key="12">
    <source>
        <dbReference type="RuleBase" id="RU000532"/>
    </source>
</evidence>
<dbReference type="GO" id="GO:0005524">
    <property type="term" value="F:ATP binding"/>
    <property type="evidence" value="ECO:0007669"/>
    <property type="project" value="UniProtKB-KW"/>
</dbReference>
<protein>
    <recommendedName>
        <fullName evidence="4 9">Phosphoglycerate kinase</fullName>
        <ecNumber evidence="3 9">2.7.2.3</ecNumber>
    </recommendedName>
</protein>
<evidence type="ECO:0000313" key="15">
    <source>
        <dbReference type="Proteomes" id="UP000050320"/>
    </source>
</evidence>
<comment type="subcellular location">
    <subcellularLocation>
        <location evidence="9">Cytoplasm</location>
    </subcellularLocation>
</comment>
<dbReference type="FunFam" id="3.40.50.1260:FF:000006">
    <property type="entry name" value="Phosphoglycerate kinase"/>
    <property type="match status" value="1"/>
</dbReference>
<dbReference type="EMBL" id="LKBG01000111">
    <property type="protein sequence ID" value="KQB35575.1"/>
    <property type="molecule type" value="Genomic_DNA"/>
</dbReference>
<feature type="binding site" evidence="10">
    <location>
        <position position="41"/>
    </location>
    <ligand>
        <name>(2R)-3-phosphoglycerate</name>
        <dbReference type="ChEBI" id="CHEBI:58272"/>
    </ligand>
</feature>
<sequence>MNNYPFFTMDDFDFDNKCVYLRIDINSPINPITQEIMDDSRLNSYSETINELSDSKLVITAHQGRPGDDDFTSLKYHSRYLSKLMGREILFIDSLFGSSVDYAVSRMKKGDIIMLENTRFYSEEVSINFNNFNIIENTHIVKNLSKLFDYYIIDAFGAVHRPHTSLIGFKKSGPMIAGRLMEREISMLDKFKYSNQRPKIAILGGSKVSDAVKVSRSFFEKGIVDYILYGGVAANLFLLASGKNIGKRNIDFIKNNNKNYLELIDMARNLIEKYPEKIILPDDFILNPSQKNITLKDNVPDNELLADIGFNSIEKFKDYIKRAKNIFINGPMGMYEINEYSIGTREILDEISNSSAMKIVGGGHTISAVNRFGFRKYMDYVSTGGGALINYLSGDSIPVIDALIENKKMFGD</sequence>